<dbReference type="Proteomes" id="UP000306575">
    <property type="component" value="Unassembled WGS sequence"/>
</dbReference>
<dbReference type="CDD" id="cd06532">
    <property type="entry name" value="Glyco_transf_25"/>
    <property type="match status" value="1"/>
</dbReference>
<dbReference type="GO" id="GO:0016740">
    <property type="term" value="F:transferase activity"/>
    <property type="evidence" value="ECO:0007669"/>
    <property type="project" value="UniProtKB-KW"/>
</dbReference>
<keyword evidence="3" id="KW-1185">Reference proteome</keyword>
<comment type="caution">
    <text evidence="2">The sequence shown here is derived from an EMBL/GenBank/DDBJ whole genome shotgun (WGS) entry which is preliminary data.</text>
</comment>
<reference evidence="2 3" key="1">
    <citation type="submission" date="2019-04" db="EMBL/GenBank/DDBJ databases">
        <title>Genome sequence of Pelagicola litoralis CL-ES2.</title>
        <authorList>
            <person name="Cao J."/>
        </authorList>
    </citation>
    <scope>NUCLEOTIDE SEQUENCE [LARGE SCALE GENOMIC DNA]</scope>
    <source>
        <strain evidence="2 3">CL-ES2</strain>
    </source>
</reference>
<evidence type="ECO:0000313" key="2">
    <source>
        <dbReference type="EMBL" id="TKZ22210.1"/>
    </source>
</evidence>
<dbReference type="RefSeq" id="WP_138014922.1">
    <property type="nucleotide sequence ID" value="NZ_SULI01000002.1"/>
</dbReference>
<evidence type="ECO:0000259" key="1">
    <source>
        <dbReference type="Pfam" id="PF01755"/>
    </source>
</evidence>
<dbReference type="InterPro" id="IPR002654">
    <property type="entry name" value="Glyco_trans_25"/>
</dbReference>
<dbReference type="OrthoDB" id="259382at2"/>
<sequence>MYSLIIHMATSTERRANVDRLLDDLPDARVIDAIDGRTPEIQATIATRNGDMFAPAYPFSPLLGGEIGCFLSHRASWQAIVDNNWPAALIAEDDLEIAPDALAPLLALLGRHTDPDVFIRIPPKDREPLTMVDDQEGDLKLFTPALIGLQTTFQLVGLETAKRLLAATEVLDRPVDTLLQMHWITGQKIQTILPNGCTEKTFPGSGSTVQSKTTGVFHKISREVARARYRGALKRHPQT</sequence>
<feature type="domain" description="Glycosyl transferase family 25" evidence="1">
    <location>
        <begin position="4"/>
        <end position="103"/>
    </location>
</feature>
<keyword evidence="2" id="KW-0808">Transferase</keyword>
<dbReference type="Pfam" id="PF01755">
    <property type="entry name" value="Glyco_transf_25"/>
    <property type="match status" value="1"/>
</dbReference>
<name>A0A4U7N8E2_9RHOB</name>
<dbReference type="EMBL" id="SULI01000002">
    <property type="protein sequence ID" value="TKZ22210.1"/>
    <property type="molecule type" value="Genomic_DNA"/>
</dbReference>
<dbReference type="AlphaFoldDB" id="A0A4U7N8E2"/>
<evidence type="ECO:0000313" key="3">
    <source>
        <dbReference type="Proteomes" id="UP000306575"/>
    </source>
</evidence>
<organism evidence="2 3">
    <name type="scientific">Shimia litoralis</name>
    <dbReference type="NCBI Taxonomy" id="420403"/>
    <lineage>
        <taxon>Bacteria</taxon>
        <taxon>Pseudomonadati</taxon>
        <taxon>Pseudomonadota</taxon>
        <taxon>Alphaproteobacteria</taxon>
        <taxon>Rhodobacterales</taxon>
        <taxon>Roseobacteraceae</taxon>
    </lineage>
</organism>
<gene>
    <name evidence="2" type="ORF">FAP39_03140</name>
</gene>
<proteinExistence type="predicted"/>
<protein>
    <submittedName>
        <fullName evidence="2">Glycosyltransferase family 25 protein</fullName>
    </submittedName>
</protein>
<accession>A0A4U7N8E2</accession>